<dbReference type="InterPro" id="IPR013762">
    <property type="entry name" value="Integrase-like_cat_sf"/>
</dbReference>
<dbReference type="GO" id="GO:0003677">
    <property type="term" value="F:DNA binding"/>
    <property type="evidence" value="ECO:0007669"/>
    <property type="project" value="InterPro"/>
</dbReference>
<protein>
    <recommendedName>
        <fullName evidence="5">Tyr recombinase domain-containing protein</fullName>
    </recommendedName>
</protein>
<keyword evidence="7" id="KW-1185">Reference proteome</keyword>
<comment type="caution">
    <text evidence="6">The sequence shown here is derived from an EMBL/GenBank/DDBJ whole genome shotgun (WGS) entry which is preliminary data.</text>
</comment>
<dbReference type="GO" id="GO:0015074">
    <property type="term" value="P:DNA integration"/>
    <property type="evidence" value="ECO:0007669"/>
    <property type="project" value="UniProtKB-KW"/>
</dbReference>
<dbReference type="InterPro" id="IPR002104">
    <property type="entry name" value="Integrase_catalytic"/>
</dbReference>
<dbReference type="AlphaFoldDB" id="A0A0R3KRW3"/>
<proteinExistence type="inferred from homology"/>
<evidence type="ECO:0000313" key="6">
    <source>
        <dbReference type="EMBL" id="KRQ98379.1"/>
    </source>
</evidence>
<name>A0A0R3KRW3_9BRAD</name>
<keyword evidence="2" id="KW-0229">DNA integration</keyword>
<evidence type="ECO:0000256" key="1">
    <source>
        <dbReference type="ARBA" id="ARBA00008857"/>
    </source>
</evidence>
<comment type="similarity">
    <text evidence="1">Belongs to the 'phage' integrase family.</text>
</comment>
<gene>
    <name evidence="6" type="ORF">CP49_10645</name>
</gene>
<dbReference type="Proteomes" id="UP000051913">
    <property type="component" value="Unassembled WGS sequence"/>
</dbReference>
<feature type="domain" description="Tyr recombinase" evidence="5">
    <location>
        <begin position="3"/>
        <end position="152"/>
    </location>
</feature>
<accession>A0A0R3KRW3</accession>
<sequence length="172" mass="19898">MRVLSEDEIRIFWHGLDRDDLPWDRKTCLALKFELVTMLRSGELLAARRDELFELDEENPRFDVPLKRVKKRRVIQQPLSSLAVEIIKEALISDKQQFVFASPFGDQPMNRRVMATALRGTKCKGKVKRLGICALLGLRPFTPHDLRRMASRRSFGDPAPMKQAEPELRLVT</sequence>
<evidence type="ECO:0000256" key="2">
    <source>
        <dbReference type="ARBA" id="ARBA00022908"/>
    </source>
</evidence>
<dbReference type="EMBL" id="LLXX01000177">
    <property type="protein sequence ID" value="KRQ98379.1"/>
    <property type="molecule type" value="Genomic_DNA"/>
</dbReference>
<evidence type="ECO:0000313" key="7">
    <source>
        <dbReference type="Proteomes" id="UP000051913"/>
    </source>
</evidence>
<dbReference type="Gene3D" id="1.10.443.10">
    <property type="entry name" value="Intergrase catalytic core"/>
    <property type="match status" value="1"/>
</dbReference>
<evidence type="ECO:0000256" key="4">
    <source>
        <dbReference type="SAM" id="MobiDB-lite"/>
    </source>
</evidence>
<feature type="region of interest" description="Disordered" evidence="4">
    <location>
        <begin position="152"/>
        <end position="172"/>
    </location>
</feature>
<dbReference type="PANTHER" id="PTHR30629">
    <property type="entry name" value="PROPHAGE INTEGRASE"/>
    <property type="match status" value="1"/>
</dbReference>
<organism evidence="6 7">
    <name type="scientific">Bradyrhizobium valentinum</name>
    <dbReference type="NCBI Taxonomy" id="1518501"/>
    <lineage>
        <taxon>Bacteria</taxon>
        <taxon>Pseudomonadati</taxon>
        <taxon>Pseudomonadota</taxon>
        <taxon>Alphaproteobacteria</taxon>
        <taxon>Hyphomicrobiales</taxon>
        <taxon>Nitrobacteraceae</taxon>
        <taxon>Bradyrhizobium</taxon>
    </lineage>
</organism>
<reference evidence="6 7" key="1">
    <citation type="submission" date="2014-03" db="EMBL/GenBank/DDBJ databases">
        <title>Bradyrhizobium valentinum sp. nov., isolated from effective nodules of Lupinus mariae-josephae, a lupine endemic of basic-lime soils in Eastern Spain.</title>
        <authorList>
            <person name="Duran D."/>
            <person name="Rey L."/>
            <person name="Navarro A."/>
            <person name="Busquets A."/>
            <person name="Imperial J."/>
            <person name="Ruiz-Argueso T."/>
        </authorList>
    </citation>
    <scope>NUCLEOTIDE SEQUENCE [LARGE SCALE GENOMIC DNA]</scope>
    <source>
        <strain evidence="6 7">LmjM3</strain>
    </source>
</reference>
<dbReference type="PANTHER" id="PTHR30629:SF2">
    <property type="entry name" value="PROPHAGE INTEGRASE INTS-RELATED"/>
    <property type="match status" value="1"/>
</dbReference>
<dbReference type="Pfam" id="PF00589">
    <property type="entry name" value="Phage_integrase"/>
    <property type="match status" value="1"/>
</dbReference>
<dbReference type="RefSeq" id="WP_057854211.1">
    <property type="nucleotide sequence ID" value="NZ_LLXX01000177.1"/>
</dbReference>
<dbReference type="InterPro" id="IPR050808">
    <property type="entry name" value="Phage_Integrase"/>
</dbReference>
<dbReference type="SUPFAM" id="SSF56349">
    <property type="entry name" value="DNA breaking-rejoining enzymes"/>
    <property type="match status" value="1"/>
</dbReference>
<keyword evidence="3" id="KW-0233">DNA recombination</keyword>
<dbReference type="InterPro" id="IPR011010">
    <property type="entry name" value="DNA_brk_join_enz"/>
</dbReference>
<evidence type="ECO:0000256" key="3">
    <source>
        <dbReference type="ARBA" id="ARBA00023172"/>
    </source>
</evidence>
<evidence type="ECO:0000259" key="5">
    <source>
        <dbReference type="Pfam" id="PF00589"/>
    </source>
</evidence>
<dbReference type="GO" id="GO:0006310">
    <property type="term" value="P:DNA recombination"/>
    <property type="evidence" value="ECO:0007669"/>
    <property type="project" value="UniProtKB-KW"/>
</dbReference>